<dbReference type="PROSITE" id="PS50883">
    <property type="entry name" value="EAL"/>
    <property type="match status" value="1"/>
</dbReference>
<dbReference type="Gene3D" id="3.30.450.20">
    <property type="entry name" value="PAS domain"/>
    <property type="match status" value="2"/>
</dbReference>
<dbReference type="InterPro" id="IPR012226">
    <property type="entry name" value="Diguanyl_cyclase/Pdiesterase"/>
</dbReference>
<dbReference type="PROSITE" id="PS50113">
    <property type="entry name" value="PAC"/>
    <property type="match status" value="1"/>
</dbReference>
<dbReference type="STRING" id="765420.OSCT_2825"/>
<dbReference type="CDD" id="cd01949">
    <property type="entry name" value="GGDEF"/>
    <property type="match status" value="1"/>
</dbReference>
<dbReference type="InterPro" id="IPR001633">
    <property type="entry name" value="EAL_dom"/>
</dbReference>
<dbReference type="Gene3D" id="3.20.20.450">
    <property type="entry name" value="EAL domain"/>
    <property type="match status" value="1"/>
</dbReference>
<dbReference type="SUPFAM" id="SSF55781">
    <property type="entry name" value="GAF domain-like"/>
    <property type="match status" value="1"/>
</dbReference>
<dbReference type="HOGENOM" id="CLU_000445_70_20_0"/>
<evidence type="ECO:0000313" key="6">
    <source>
        <dbReference type="Proteomes" id="UP000054010"/>
    </source>
</evidence>
<dbReference type="PROSITE" id="PS50887">
    <property type="entry name" value="GGDEF"/>
    <property type="match status" value="1"/>
</dbReference>
<dbReference type="SUPFAM" id="SSF141868">
    <property type="entry name" value="EAL domain-like"/>
    <property type="match status" value="1"/>
</dbReference>
<dbReference type="InterPro" id="IPR000700">
    <property type="entry name" value="PAS-assoc_C"/>
</dbReference>
<keyword evidence="6" id="KW-1185">Reference proteome</keyword>
<dbReference type="PANTHER" id="PTHR44757:SF2">
    <property type="entry name" value="BIOFILM ARCHITECTURE MAINTENANCE PROTEIN MBAA"/>
    <property type="match status" value="1"/>
</dbReference>
<sequence length="852" mass="95465">MREGQIPSTDQISPPSTLADHLPLRAFSAHSTDALLLLDTEGIVRFASPPAEALFGRRVGDLVGSAFGAPRVIDKATNLEIIRPDGSVALVAMRMQQLTIDGDPAFLAILNDITERHRDEQLLIESQQFLRSTLDALSAHIAIIDGIGMIVAVNRAWQEFARNAGFDPYRSGVGYNYLHVCDTVVGDEAPIARAVATGIRAVIAGIHARYYLEYPCNLGKRQLWFALRITRFGDGEHVRVVVAHEDISNRKQSEILSNERRQVLELVARSQKLEVVGQQILAMIRKHYPSMIYTALALAELPVQHLARPDLHEDVLERLDAWAHTRATDRMRHGQVEHCLPDDVCWAGMGDLIDAMGLRDCWVTPIRAHTGRIGGVLVVAHSEPTPIGLEDAQVIELAEQLLMIALEQQEHTRQLAYQAKHDALTGLPNRLLFEENLRRAIDGARHSERMIAVLFIDLDRFKQINDTLGHTVGDTLLIQLARRFESCVRGSDTLARRGGDEFMLVLTDIVNAQQVVKVAHRLMELLQPPFHIAGHELFISASIGASIYPTDGEDPDSLQRRADAAMYRAKHLRNNFQFFDPTTNQTTLERLRLENYLRRALERNELDLYYQPKVNRQGQIVAVEALLRWKHPDLGIIAPSRFVPMAEELGLIIPIGTWCMARAFSQICQWQRPGRPISVAMNVSIIQFSQPGFIETVRTVLDETGLDPSLCIIELTESMLIGDQASVTQRLNDLRALGLKLAIDDFGTGYSSLGYLRRLPISILKIDRTFVSDIGTDRDDSGRAIINSIINLAHHLGMQVVAEGVETQLQRDFLHSVGCDMIQGFFYTEPLPPSLFEYLLDSPRLPSPKWKE</sequence>
<protein>
    <submittedName>
        <fullName evidence="5">Diguanylate cyclase</fullName>
    </submittedName>
</protein>
<dbReference type="Proteomes" id="UP000054010">
    <property type="component" value="Unassembled WGS sequence"/>
</dbReference>
<gene>
    <name evidence="5" type="ORF">OSCT_2825</name>
</gene>
<dbReference type="InterPro" id="IPR035919">
    <property type="entry name" value="EAL_sf"/>
</dbReference>
<evidence type="ECO:0000259" key="3">
    <source>
        <dbReference type="PROSITE" id="PS50883"/>
    </source>
</evidence>
<dbReference type="NCBIfam" id="TIGR00254">
    <property type="entry name" value="GGDEF"/>
    <property type="match status" value="1"/>
</dbReference>
<dbReference type="CDD" id="cd01948">
    <property type="entry name" value="EAL"/>
    <property type="match status" value="1"/>
</dbReference>
<dbReference type="Pfam" id="PF00563">
    <property type="entry name" value="EAL"/>
    <property type="match status" value="1"/>
</dbReference>
<dbReference type="SMART" id="SM00267">
    <property type="entry name" value="GGDEF"/>
    <property type="match status" value="1"/>
</dbReference>
<evidence type="ECO:0000313" key="5">
    <source>
        <dbReference type="EMBL" id="EFO79323.1"/>
    </source>
</evidence>
<dbReference type="InterPro" id="IPR043128">
    <property type="entry name" value="Rev_trsase/Diguanyl_cyclase"/>
</dbReference>
<dbReference type="SUPFAM" id="SSF55073">
    <property type="entry name" value="Nucleotide cyclase"/>
    <property type="match status" value="1"/>
</dbReference>
<dbReference type="PROSITE" id="PS50112">
    <property type="entry name" value="PAS"/>
    <property type="match status" value="1"/>
</dbReference>
<dbReference type="OrthoDB" id="158981at2"/>
<dbReference type="InterPro" id="IPR029787">
    <property type="entry name" value="Nucleotide_cyclase"/>
</dbReference>
<evidence type="ECO:0000259" key="2">
    <source>
        <dbReference type="PROSITE" id="PS50113"/>
    </source>
</evidence>
<feature type="domain" description="GGDEF" evidence="4">
    <location>
        <begin position="449"/>
        <end position="581"/>
    </location>
</feature>
<dbReference type="InterPro" id="IPR000160">
    <property type="entry name" value="GGDEF_dom"/>
</dbReference>
<proteinExistence type="predicted"/>
<dbReference type="PANTHER" id="PTHR44757">
    <property type="entry name" value="DIGUANYLATE CYCLASE DGCP"/>
    <property type="match status" value="1"/>
</dbReference>
<dbReference type="FunFam" id="3.30.70.270:FF:000001">
    <property type="entry name" value="Diguanylate cyclase domain protein"/>
    <property type="match status" value="1"/>
</dbReference>
<dbReference type="Gene3D" id="3.30.70.270">
    <property type="match status" value="1"/>
</dbReference>
<dbReference type="InterPro" id="IPR052155">
    <property type="entry name" value="Biofilm_reg_signaling"/>
</dbReference>
<feature type="domain" description="PAC" evidence="2">
    <location>
        <begin position="75"/>
        <end position="125"/>
    </location>
</feature>
<accession>E1IHM4</accession>
<name>E1IHM4_9CHLR</name>
<dbReference type="Pfam" id="PF01590">
    <property type="entry name" value="GAF"/>
    <property type="match status" value="1"/>
</dbReference>
<dbReference type="InterPro" id="IPR003018">
    <property type="entry name" value="GAF"/>
</dbReference>
<dbReference type="Pfam" id="PF00990">
    <property type="entry name" value="GGDEF"/>
    <property type="match status" value="1"/>
</dbReference>
<dbReference type="EMBL" id="ADVR01000117">
    <property type="protein sequence ID" value="EFO79323.1"/>
    <property type="molecule type" value="Genomic_DNA"/>
</dbReference>
<feature type="domain" description="PAS" evidence="1">
    <location>
        <begin position="32"/>
        <end position="103"/>
    </location>
</feature>
<evidence type="ECO:0000259" key="1">
    <source>
        <dbReference type="PROSITE" id="PS50112"/>
    </source>
</evidence>
<dbReference type="InterPro" id="IPR000014">
    <property type="entry name" value="PAS"/>
</dbReference>
<dbReference type="PIRSF" id="PIRSF005925">
    <property type="entry name" value="Dos"/>
    <property type="match status" value="1"/>
</dbReference>
<dbReference type="eggNOG" id="COG5001">
    <property type="taxonomic scope" value="Bacteria"/>
</dbReference>
<dbReference type="Gene3D" id="3.30.450.40">
    <property type="match status" value="1"/>
</dbReference>
<dbReference type="SUPFAM" id="SSF55785">
    <property type="entry name" value="PYP-like sensor domain (PAS domain)"/>
    <property type="match status" value="2"/>
</dbReference>
<feature type="domain" description="EAL" evidence="3">
    <location>
        <begin position="590"/>
        <end position="844"/>
    </location>
</feature>
<dbReference type="InterPro" id="IPR029016">
    <property type="entry name" value="GAF-like_dom_sf"/>
</dbReference>
<dbReference type="SMART" id="SM00052">
    <property type="entry name" value="EAL"/>
    <property type="match status" value="1"/>
</dbReference>
<dbReference type="AlphaFoldDB" id="E1IHM4"/>
<evidence type="ECO:0000259" key="4">
    <source>
        <dbReference type="PROSITE" id="PS50887"/>
    </source>
</evidence>
<reference evidence="5 6" key="1">
    <citation type="journal article" date="2011" name="J. Bacteriol.">
        <title>Draft genome sequence of the anoxygenic filamentous phototrophic bacterium Oscillochloris trichoides subsp. DG-6.</title>
        <authorList>
            <person name="Kuznetsov B.B."/>
            <person name="Ivanovsky R.N."/>
            <person name="Keppen O.I."/>
            <person name="Sukhacheva M.V."/>
            <person name="Bumazhkin B.K."/>
            <person name="Patutina E.O."/>
            <person name="Beletsky A.V."/>
            <person name="Mardanov A.V."/>
            <person name="Baslerov R.V."/>
            <person name="Panteleeva A.N."/>
            <person name="Kolganova T.V."/>
            <person name="Ravin N.V."/>
            <person name="Skryabin K.G."/>
        </authorList>
    </citation>
    <scope>NUCLEOTIDE SEQUENCE [LARGE SCALE GENOMIC DNA]</scope>
    <source>
        <strain evidence="5 6">DG-6</strain>
    </source>
</reference>
<organism evidence="5 6">
    <name type="scientific">Oscillochloris trichoides DG-6</name>
    <dbReference type="NCBI Taxonomy" id="765420"/>
    <lineage>
        <taxon>Bacteria</taxon>
        <taxon>Bacillati</taxon>
        <taxon>Chloroflexota</taxon>
        <taxon>Chloroflexia</taxon>
        <taxon>Chloroflexales</taxon>
        <taxon>Chloroflexineae</taxon>
        <taxon>Oscillochloridaceae</taxon>
        <taxon>Oscillochloris</taxon>
    </lineage>
</organism>
<dbReference type="InterPro" id="IPR035965">
    <property type="entry name" value="PAS-like_dom_sf"/>
</dbReference>
<comment type="caution">
    <text evidence="5">The sequence shown here is derived from an EMBL/GenBank/DDBJ whole genome shotgun (WGS) entry which is preliminary data.</text>
</comment>